<accession>A0A2P6MPM0</accession>
<name>A0A2P6MPM0_9EUKA</name>
<dbReference type="AlphaFoldDB" id="A0A2P6MPM0"/>
<comment type="caution">
    <text evidence="1">The sequence shown here is derived from an EMBL/GenBank/DDBJ whole genome shotgun (WGS) entry which is preliminary data.</text>
</comment>
<dbReference type="InParanoid" id="A0A2P6MPM0"/>
<evidence type="ECO:0000313" key="1">
    <source>
        <dbReference type="EMBL" id="PRP73626.1"/>
    </source>
</evidence>
<dbReference type="EMBL" id="MDYQ01000591">
    <property type="protein sequence ID" value="PRP73626.1"/>
    <property type="molecule type" value="Genomic_DNA"/>
</dbReference>
<proteinExistence type="predicted"/>
<sequence length="72" mass="7760">MRTCINGLALTLAEKTWAQDKLKANPDLATTWNPETDVNLTAFIKQSATQFAPPGPLWGSTGLSGSSLRIRS</sequence>
<reference evidence="1 2" key="1">
    <citation type="journal article" date="2018" name="Genome Biol. Evol.">
        <title>Multiple Roots of Fruiting Body Formation in Amoebozoa.</title>
        <authorList>
            <person name="Hillmann F."/>
            <person name="Forbes G."/>
            <person name="Novohradska S."/>
            <person name="Ferling I."/>
            <person name="Riege K."/>
            <person name="Groth M."/>
            <person name="Westermann M."/>
            <person name="Marz M."/>
            <person name="Spaller T."/>
            <person name="Winckler T."/>
            <person name="Schaap P."/>
            <person name="Glockner G."/>
        </authorList>
    </citation>
    <scope>NUCLEOTIDE SEQUENCE [LARGE SCALE GENOMIC DNA]</scope>
    <source>
        <strain evidence="1 2">Jena</strain>
    </source>
</reference>
<evidence type="ECO:0000313" key="2">
    <source>
        <dbReference type="Proteomes" id="UP000241769"/>
    </source>
</evidence>
<keyword evidence="2" id="KW-1185">Reference proteome</keyword>
<gene>
    <name evidence="1" type="ORF">PROFUN_16733</name>
</gene>
<dbReference type="Proteomes" id="UP000241769">
    <property type="component" value="Unassembled WGS sequence"/>
</dbReference>
<organism evidence="1 2">
    <name type="scientific">Planoprotostelium fungivorum</name>
    <dbReference type="NCBI Taxonomy" id="1890364"/>
    <lineage>
        <taxon>Eukaryota</taxon>
        <taxon>Amoebozoa</taxon>
        <taxon>Evosea</taxon>
        <taxon>Variosea</taxon>
        <taxon>Cavosteliida</taxon>
        <taxon>Cavosteliaceae</taxon>
        <taxon>Planoprotostelium</taxon>
    </lineage>
</organism>
<protein>
    <submittedName>
        <fullName evidence="1">Uncharacterized protein</fullName>
    </submittedName>
</protein>